<reference evidence="2 3" key="1">
    <citation type="submission" date="2011-06" db="EMBL/GenBank/DDBJ databases">
        <title>The draft genome of Thiorhodococcus drewsii AZ1.</title>
        <authorList>
            <consortium name="US DOE Joint Genome Institute (JGI-PGF)"/>
            <person name="Lucas S."/>
            <person name="Han J."/>
            <person name="Lapidus A."/>
            <person name="Cheng J.-F."/>
            <person name="Goodwin L."/>
            <person name="Pitluck S."/>
            <person name="Peters L."/>
            <person name="Land M.L."/>
            <person name="Hauser L."/>
            <person name="Vogl K."/>
            <person name="Liu Z."/>
            <person name="Imhoff J."/>
            <person name="Thiel V."/>
            <person name="Frigaard N.-U."/>
            <person name="Bryant D.A."/>
            <person name="Woyke T.J."/>
        </authorList>
    </citation>
    <scope>NUCLEOTIDE SEQUENCE [LARGE SCALE GENOMIC DNA]</scope>
    <source>
        <strain evidence="2 3">AZ1</strain>
    </source>
</reference>
<organism evidence="2 3">
    <name type="scientific">Thiorhodococcus drewsii AZ1</name>
    <dbReference type="NCBI Taxonomy" id="765913"/>
    <lineage>
        <taxon>Bacteria</taxon>
        <taxon>Pseudomonadati</taxon>
        <taxon>Pseudomonadota</taxon>
        <taxon>Gammaproteobacteria</taxon>
        <taxon>Chromatiales</taxon>
        <taxon>Chromatiaceae</taxon>
        <taxon>Thiorhodococcus</taxon>
    </lineage>
</organism>
<dbReference type="Pfam" id="PF04246">
    <property type="entry name" value="RseC_MucC"/>
    <property type="match status" value="1"/>
</dbReference>
<dbReference type="PANTHER" id="PTHR35867">
    <property type="entry name" value="PROTEIN RSEC"/>
    <property type="match status" value="1"/>
</dbReference>
<dbReference type="InterPro" id="IPR026268">
    <property type="entry name" value="RseC"/>
</dbReference>
<dbReference type="PROSITE" id="PS51257">
    <property type="entry name" value="PROKAR_LIPOPROTEIN"/>
    <property type="match status" value="1"/>
</dbReference>
<dbReference type="Proteomes" id="UP000004200">
    <property type="component" value="Unassembled WGS sequence"/>
</dbReference>
<protein>
    <submittedName>
        <fullName evidence="2">Positive regulator of sigma E, RseC/MucC</fullName>
    </submittedName>
</protein>
<keyword evidence="1" id="KW-0812">Transmembrane</keyword>
<feature type="transmembrane region" description="Helical" evidence="1">
    <location>
        <begin position="105"/>
        <end position="125"/>
    </location>
</feature>
<evidence type="ECO:0000313" key="3">
    <source>
        <dbReference type="Proteomes" id="UP000004200"/>
    </source>
</evidence>
<dbReference type="PANTHER" id="PTHR35867:SF1">
    <property type="entry name" value="PROTEIN RSEC"/>
    <property type="match status" value="1"/>
</dbReference>
<dbReference type="eggNOG" id="COG3086">
    <property type="taxonomic scope" value="Bacteria"/>
</dbReference>
<keyword evidence="3" id="KW-1185">Reference proteome</keyword>
<keyword evidence="1" id="KW-0472">Membrane</keyword>
<accession>G2E393</accession>
<name>G2E393_9GAMM</name>
<evidence type="ECO:0000256" key="1">
    <source>
        <dbReference type="SAM" id="Phobius"/>
    </source>
</evidence>
<sequence length="167" mass="17540">MIEERATVVEVGDGFAWVETQRRSSCTQCASSASCGTSILAKLFRPTSNRLKIIDPIGLQTGEQVVIGIADATLNRAALMAYMLPMITLIGASAVATHLQFSEGMVALSGIAGLALGLLLARLLTGGATGQARYRPELVRRDGSGSQVSLASLTQGSTLHDHKHFTA</sequence>
<dbReference type="STRING" id="765913.ThidrDRAFT_2756"/>
<keyword evidence="1" id="KW-1133">Transmembrane helix</keyword>
<comment type="caution">
    <text evidence="2">The sequence shown here is derived from an EMBL/GenBank/DDBJ whole genome shotgun (WGS) entry which is preliminary data.</text>
</comment>
<dbReference type="PIRSF" id="PIRSF004923">
    <property type="entry name" value="RseC"/>
    <property type="match status" value="1"/>
</dbReference>
<feature type="transmembrane region" description="Helical" evidence="1">
    <location>
        <begin position="79"/>
        <end position="99"/>
    </location>
</feature>
<dbReference type="RefSeq" id="WP_007041469.1">
    <property type="nucleotide sequence ID" value="NZ_AFWT01000019.1"/>
</dbReference>
<dbReference type="InterPro" id="IPR007359">
    <property type="entry name" value="SigmaE_reg_RseC_MucC"/>
</dbReference>
<evidence type="ECO:0000313" key="2">
    <source>
        <dbReference type="EMBL" id="EGV30282.1"/>
    </source>
</evidence>
<dbReference type="AlphaFoldDB" id="G2E393"/>
<gene>
    <name evidence="2" type="ORF">ThidrDRAFT_2756</name>
</gene>
<dbReference type="EMBL" id="AFWT01000019">
    <property type="protein sequence ID" value="EGV30282.1"/>
    <property type="molecule type" value="Genomic_DNA"/>
</dbReference>
<proteinExistence type="predicted"/>